<reference evidence="9 10" key="1">
    <citation type="submission" date="2019-07" db="EMBL/GenBank/DDBJ databases">
        <title>Microlunatus dokdonensis sp. nov. isolated from the rhizospheric soil of the wild plant Elymus tsukushiensis.</title>
        <authorList>
            <person name="Ghim S.-Y."/>
            <person name="Hwang Y.-J."/>
            <person name="Son J.-S."/>
            <person name="Shin J.-H."/>
        </authorList>
    </citation>
    <scope>NUCLEOTIDE SEQUENCE [LARGE SCALE GENOMIC DNA]</scope>
    <source>
        <strain evidence="9 10">KUDC0627</strain>
    </source>
</reference>
<evidence type="ECO:0000256" key="6">
    <source>
        <dbReference type="ARBA" id="ARBA00023277"/>
    </source>
</evidence>
<proteinExistence type="inferred from homology"/>
<keyword evidence="10" id="KW-1185">Reference proteome</keyword>
<evidence type="ECO:0000256" key="7">
    <source>
        <dbReference type="HAMAP-Rule" id="MF_01235"/>
    </source>
</evidence>
<feature type="compositionally biased region" description="Low complexity" evidence="8">
    <location>
        <begin position="236"/>
        <end position="248"/>
    </location>
</feature>
<evidence type="ECO:0000256" key="4">
    <source>
        <dbReference type="ARBA" id="ARBA00007439"/>
    </source>
</evidence>
<evidence type="ECO:0000313" key="10">
    <source>
        <dbReference type="Proteomes" id="UP000319263"/>
    </source>
</evidence>
<dbReference type="Pfam" id="PF04131">
    <property type="entry name" value="NanE"/>
    <property type="match status" value="1"/>
</dbReference>
<protein>
    <recommendedName>
        <fullName evidence="7">Putative N-acetylmannosamine-6-phosphate 2-epimerase</fullName>
        <ecNumber evidence="7">5.1.3.9</ecNumber>
    </recommendedName>
    <alternativeName>
        <fullName evidence="7">ManNAc-6-P epimerase</fullName>
    </alternativeName>
</protein>
<dbReference type="GO" id="GO:0005975">
    <property type="term" value="P:carbohydrate metabolic process"/>
    <property type="evidence" value="ECO:0007669"/>
    <property type="project" value="UniProtKB-UniRule"/>
</dbReference>
<evidence type="ECO:0000313" key="9">
    <source>
        <dbReference type="EMBL" id="QDP95385.1"/>
    </source>
</evidence>
<dbReference type="CDD" id="cd04729">
    <property type="entry name" value="NanE"/>
    <property type="match status" value="1"/>
</dbReference>
<dbReference type="AlphaFoldDB" id="A0A516PW32"/>
<dbReference type="InterPro" id="IPR013785">
    <property type="entry name" value="Aldolase_TIM"/>
</dbReference>
<dbReference type="UniPathway" id="UPA00629">
    <property type="reaction ID" value="UER00682"/>
</dbReference>
<evidence type="ECO:0000256" key="5">
    <source>
        <dbReference type="ARBA" id="ARBA00023235"/>
    </source>
</evidence>
<comment type="catalytic activity">
    <reaction evidence="1 7">
        <text>an N-acyl-D-glucosamine 6-phosphate = an N-acyl-D-mannosamine 6-phosphate</text>
        <dbReference type="Rhea" id="RHEA:23932"/>
        <dbReference type="ChEBI" id="CHEBI:57599"/>
        <dbReference type="ChEBI" id="CHEBI:57666"/>
        <dbReference type="EC" id="5.1.3.9"/>
    </reaction>
</comment>
<dbReference type="PANTHER" id="PTHR36204:SF1">
    <property type="entry name" value="N-ACETYLMANNOSAMINE-6-PHOSPHATE 2-EPIMERASE-RELATED"/>
    <property type="match status" value="1"/>
</dbReference>
<comment type="similarity">
    <text evidence="4 7">Belongs to the NanE family.</text>
</comment>
<dbReference type="OrthoDB" id="9781704at2"/>
<dbReference type="GO" id="GO:0019262">
    <property type="term" value="P:N-acetylneuraminate catabolic process"/>
    <property type="evidence" value="ECO:0007669"/>
    <property type="project" value="UniProtKB-UniRule"/>
</dbReference>
<dbReference type="InterPro" id="IPR011060">
    <property type="entry name" value="RibuloseP-bd_barrel"/>
</dbReference>
<dbReference type="EC" id="5.1.3.9" evidence="7"/>
<dbReference type="Proteomes" id="UP000319263">
    <property type="component" value="Chromosome"/>
</dbReference>
<organism evidence="9 10">
    <name type="scientific">Microlunatus elymi</name>
    <dbReference type="NCBI Taxonomy" id="2596828"/>
    <lineage>
        <taxon>Bacteria</taxon>
        <taxon>Bacillati</taxon>
        <taxon>Actinomycetota</taxon>
        <taxon>Actinomycetes</taxon>
        <taxon>Propionibacteriales</taxon>
        <taxon>Propionibacteriaceae</taxon>
        <taxon>Microlunatus</taxon>
    </lineage>
</organism>
<dbReference type="Gene3D" id="3.20.20.70">
    <property type="entry name" value="Aldolase class I"/>
    <property type="match status" value="1"/>
</dbReference>
<accession>A0A516PW32</accession>
<dbReference type="PANTHER" id="PTHR36204">
    <property type="entry name" value="N-ACETYLMANNOSAMINE-6-PHOSPHATE 2-EPIMERASE-RELATED"/>
    <property type="match status" value="1"/>
</dbReference>
<dbReference type="GO" id="GO:0047465">
    <property type="term" value="F:N-acylglucosamine-6-phosphate 2-epimerase activity"/>
    <property type="evidence" value="ECO:0007669"/>
    <property type="project" value="UniProtKB-EC"/>
</dbReference>
<comment type="function">
    <text evidence="2 7">Converts N-acetylmannosamine-6-phosphate (ManNAc-6-P) to N-acetylglucosamine-6-phosphate (GlcNAc-6-P).</text>
</comment>
<keyword evidence="5 7" id="KW-0413">Isomerase</keyword>
<keyword evidence="6 7" id="KW-0119">Carbohydrate metabolism</keyword>
<dbReference type="NCBIfam" id="NF002231">
    <property type="entry name" value="PRK01130.1"/>
    <property type="match status" value="1"/>
</dbReference>
<dbReference type="HAMAP" id="MF_01235">
    <property type="entry name" value="ManNAc6P_epimer"/>
    <property type="match status" value="1"/>
</dbReference>
<name>A0A516PW32_9ACTN</name>
<evidence type="ECO:0000256" key="2">
    <source>
        <dbReference type="ARBA" id="ARBA00002147"/>
    </source>
</evidence>
<dbReference type="GO" id="GO:0005829">
    <property type="term" value="C:cytosol"/>
    <property type="evidence" value="ECO:0007669"/>
    <property type="project" value="TreeGrafter"/>
</dbReference>
<feature type="region of interest" description="Disordered" evidence="8">
    <location>
        <begin position="230"/>
        <end position="267"/>
    </location>
</feature>
<comment type="pathway">
    <text evidence="3 7">Amino-sugar metabolism; N-acetylneuraminate degradation; D-fructose 6-phosphate from N-acetylneuraminate: step 3/5.</text>
</comment>
<dbReference type="GO" id="GO:0006053">
    <property type="term" value="P:N-acetylmannosamine catabolic process"/>
    <property type="evidence" value="ECO:0007669"/>
    <property type="project" value="TreeGrafter"/>
</dbReference>
<sequence length="267" mass="27820">MTAAQQIIETLRGGLVVSCQAYPGEPLRSPEIMSRMAQAAVLGGAVAIRAQGPDDIRLVHQTVSVPQIGLWKIGDRGVFITPTLAHALAVVDAGAEVVAIDGTRRSRPDGLTLQQTIEAIHDRSSALVMADAGDLDDALASQDAGADLVGSTLAGYTPSRPRTNGPDLELIGQLAGRLSVPVLAEGRVHTPQQARACLDAGAHAVVVGTAITHPTAITSWFADALTADRRLDNRRGGPPTGEQPQTGPADEHRILAQPVPDQFEGTA</sequence>
<evidence type="ECO:0000256" key="3">
    <source>
        <dbReference type="ARBA" id="ARBA00005081"/>
    </source>
</evidence>
<evidence type="ECO:0000256" key="8">
    <source>
        <dbReference type="SAM" id="MobiDB-lite"/>
    </source>
</evidence>
<dbReference type="KEGG" id="mik:FOE78_05160"/>
<evidence type="ECO:0000256" key="1">
    <source>
        <dbReference type="ARBA" id="ARBA00000056"/>
    </source>
</evidence>
<dbReference type="SUPFAM" id="SSF51366">
    <property type="entry name" value="Ribulose-phoshate binding barrel"/>
    <property type="match status" value="1"/>
</dbReference>
<dbReference type="InterPro" id="IPR007260">
    <property type="entry name" value="NanE"/>
</dbReference>
<dbReference type="EMBL" id="CP041692">
    <property type="protein sequence ID" value="QDP95385.1"/>
    <property type="molecule type" value="Genomic_DNA"/>
</dbReference>
<gene>
    <name evidence="7" type="primary">nanE</name>
    <name evidence="9" type="ORF">FOE78_05160</name>
</gene>